<proteinExistence type="predicted"/>
<keyword evidence="2" id="KW-1185">Reference proteome</keyword>
<dbReference type="Proteomes" id="UP001341281">
    <property type="component" value="Chromosome 07"/>
</dbReference>
<sequence>MRRAVVRNLDGPKEKKMADDTVSPLSSSIPYNMASGYFLDYTLASQLGYSPETLFPGFGYGGVSVFGTGQSIHIGGLVRLAVEELTVGSIYGTVMSLATKFEQSTSLTELAYRQML</sequence>
<gene>
    <name evidence="1" type="ORF">U9M48_030819</name>
</gene>
<dbReference type="EMBL" id="CP144751">
    <property type="protein sequence ID" value="WVZ83698.1"/>
    <property type="molecule type" value="Genomic_DNA"/>
</dbReference>
<reference evidence="1 2" key="1">
    <citation type="submission" date="2024-02" db="EMBL/GenBank/DDBJ databases">
        <title>High-quality chromosome-scale genome assembly of Pensacola bahiagrass (Paspalum notatum Flugge var. saurae).</title>
        <authorList>
            <person name="Vega J.M."/>
            <person name="Podio M."/>
            <person name="Orjuela J."/>
            <person name="Siena L.A."/>
            <person name="Pessino S.C."/>
            <person name="Combes M.C."/>
            <person name="Mariac C."/>
            <person name="Albertini E."/>
            <person name="Pupilli F."/>
            <person name="Ortiz J.P.A."/>
            <person name="Leblanc O."/>
        </authorList>
    </citation>
    <scope>NUCLEOTIDE SEQUENCE [LARGE SCALE GENOMIC DNA]</scope>
    <source>
        <strain evidence="1">R1</strain>
        <tissue evidence="1">Leaf</tissue>
    </source>
</reference>
<evidence type="ECO:0000313" key="2">
    <source>
        <dbReference type="Proteomes" id="UP001341281"/>
    </source>
</evidence>
<name>A0AAQ3X2N4_PASNO</name>
<dbReference type="AlphaFoldDB" id="A0AAQ3X2N4"/>
<evidence type="ECO:0000313" key="1">
    <source>
        <dbReference type="EMBL" id="WVZ83698.1"/>
    </source>
</evidence>
<protein>
    <submittedName>
        <fullName evidence="1">Uncharacterized protein</fullName>
    </submittedName>
</protein>
<organism evidence="1 2">
    <name type="scientific">Paspalum notatum var. saurae</name>
    <dbReference type="NCBI Taxonomy" id="547442"/>
    <lineage>
        <taxon>Eukaryota</taxon>
        <taxon>Viridiplantae</taxon>
        <taxon>Streptophyta</taxon>
        <taxon>Embryophyta</taxon>
        <taxon>Tracheophyta</taxon>
        <taxon>Spermatophyta</taxon>
        <taxon>Magnoliopsida</taxon>
        <taxon>Liliopsida</taxon>
        <taxon>Poales</taxon>
        <taxon>Poaceae</taxon>
        <taxon>PACMAD clade</taxon>
        <taxon>Panicoideae</taxon>
        <taxon>Andropogonodae</taxon>
        <taxon>Paspaleae</taxon>
        <taxon>Paspalinae</taxon>
        <taxon>Paspalum</taxon>
    </lineage>
</organism>
<accession>A0AAQ3X2N4</accession>